<gene>
    <name evidence="2" type="ORF">BE221DRAFT_148483</name>
</gene>
<accession>A0A1Y5I5F0</accession>
<sequence>MRGGAGKRQSENGDLGEFHTGPPWGRHADQHWRASKPLVIQTAVNKVLHSGTFFMVKYVFSAAIAGMLMVSGCQSKSGGNAEARVIQQNIGSVNPYLWRASLDTFDDLPVATADPIGGLITYDWKAYAAAPNERVKVTVYILDTRLRADGVKVSVFRQEKSEAGEWTDAVVDPETALQLENKILDRARLLKNSQLG</sequence>
<feature type="region of interest" description="Disordered" evidence="1">
    <location>
        <begin position="1"/>
        <end position="29"/>
    </location>
</feature>
<dbReference type="InterPro" id="IPR021959">
    <property type="entry name" value="DUF3576"/>
</dbReference>
<dbReference type="Proteomes" id="UP000195557">
    <property type="component" value="Unassembled WGS sequence"/>
</dbReference>
<evidence type="ECO:0000313" key="2">
    <source>
        <dbReference type="EMBL" id="OUS44681.1"/>
    </source>
</evidence>
<dbReference type="AlphaFoldDB" id="A0A1Y5I5F0"/>
<proteinExistence type="predicted"/>
<evidence type="ECO:0000256" key="1">
    <source>
        <dbReference type="SAM" id="MobiDB-lite"/>
    </source>
</evidence>
<evidence type="ECO:0008006" key="3">
    <source>
        <dbReference type="Google" id="ProtNLM"/>
    </source>
</evidence>
<dbReference type="EMBL" id="KZ155807">
    <property type="protein sequence ID" value="OUS44681.1"/>
    <property type="molecule type" value="Genomic_DNA"/>
</dbReference>
<dbReference type="Pfam" id="PF12100">
    <property type="entry name" value="DUF3576"/>
    <property type="match status" value="1"/>
</dbReference>
<name>A0A1Y5I5F0_OSTTA</name>
<organism evidence="2">
    <name type="scientific">Ostreococcus tauri</name>
    <name type="common">Marine green alga</name>
    <dbReference type="NCBI Taxonomy" id="70448"/>
    <lineage>
        <taxon>Eukaryota</taxon>
        <taxon>Viridiplantae</taxon>
        <taxon>Chlorophyta</taxon>
        <taxon>Mamiellophyceae</taxon>
        <taxon>Mamiellales</taxon>
        <taxon>Bathycoccaceae</taxon>
        <taxon>Ostreococcus</taxon>
    </lineage>
</organism>
<reference evidence="2" key="1">
    <citation type="submission" date="2017-04" db="EMBL/GenBank/DDBJ databases">
        <title>Population genomics of picophytoplankton unveils novel chromosome hypervariability.</title>
        <authorList>
            <consortium name="DOE Joint Genome Institute"/>
            <person name="Blanc-Mathieu R."/>
            <person name="Krasovec M."/>
            <person name="Hebrard M."/>
            <person name="Yau S."/>
            <person name="Desgranges E."/>
            <person name="Martin J."/>
            <person name="Schackwitz W."/>
            <person name="Kuo A."/>
            <person name="Salin G."/>
            <person name="Donnadieu C."/>
            <person name="Desdevises Y."/>
            <person name="Sanchez-Ferandin S."/>
            <person name="Moreau H."/>
            <person name="Rivals E."/>
            <person name="Grigoriev I.V."/>
            <person name="Grimsley N."/>
            <person name="Eyre-Walker A."/>
            <person name="Piganeau G."/>
        </authorList>
    </citation>
    <scope>NUCLEOTIDE SEQUENCE [LARGE SCALE GENOMIC DNA]</scope>
    <source>
        <strain evidence="2">RCC 1115</strain>
    </source>
</reference>
<protein>
    <recommendedName>
        <fullName evidence="3">DUF3576 domain-containing protein</fullName>
    </recommendedName>
</protein>